<evidence type="ECO:0000313" key="4">
    <source>
        <dbReference type="EMBL" id="AAZ56340.1"/>
    </source>
</evidence>
<feature type="domain" description="Histidine kinase/HSP90-like ATPase" evidence="3">
    <location>
        <begin position="61"/>
        <end position="162"/>
    </location>
</feature>
<name>Q47MI0_THEFY</name>
<dbReference type="CDD" id="cd16936">
    <property type="entry name" value="HATPase_RsbW-like"/>
    <property type="match status" value="1"/>
</dbReference>
<feature type="region of interest" description="Disordered" evidence="2">
    <location>
        <begin position="1"/>
        <end position="20"/>
    </location>
</feature>
<evidence type="ECO:0000256" key="2">
    <source>
        <dbReference type="SAM" id="MobiDB-lite"/>
    </source>
</evidence>
<gene>
    <name evidence="4" type="ordered locus">Tfu_2307</name>
</gene>
<dbReference type="InterPro" id="IPR050267">
    <property type="entry name" value="Anti-sigma-factor_SerPK"/>
</dbReference>
<dbReference type="KEGG" id="tfu:Tfu_2307"/>
<dbReference type="HOGENOM" id="CLU_090336_4_1_11"/>
<dbReference type="OrthoDB" id="3867457at2"/>
<dbReference type="PANTHER" id="PTHR35526:SF3">
    <property type="entry name" value="ANTI-SIGMA-F FACTOR RSBW"/>
    <property type="match status" value="1"/>
</dbReference>
<evidence type="ECO:0000256" key="1">
    <source>
        <dbReference type="ARBA" id="ARBA00022527"/>
    </source>
</evidence>
<dbReference type="InterPro" id="IPR036890">
    <property type="entry name" value="HATPase_C_sf"/>
</dbReference>
<accession>Q47MI0</accession>
<protein>
    <submittedName>
        <fullName evidence="4">Putative regulator</fullName>
    </submittedName>
</protein>
<keyword evidence="1" id="KW-0723">Serine/threonine-protein kinase</keyword>
<dbReference type="GO" id="GO:0004674">
    <property type="term" value="F:protein serine/threonine kinase activity"/>
    <property type="evidence" value="ECO:0007669"/>
    <property type="project" value="UniProtKB-KW"/>
</dbReference>
<reference evidence="4" key="1">
    <citation type="submission" date="2005-07" db="EMBL/GenBank/DDBJ databases">
        <title>Complete sequence of Thermobifida fusca YX.</title>
        <authorList>
            <consortium name="US DOE Joint Genome Institute"/>
            <person name="Copeland A."/>
            <person name="Lucas S."/>
            <person name="Lapidus A."/>
            <person name="Barry K."/>
            <person name="Detter J.C."/>
            <person name="Glavina T."/>
            <person name="Hammon N."/>
            <person name="Israni S."/>
            <person name="Pitluck S."/>
            <person name="Di Bartolo G."/>
            <person name="Chain P."/>
            <person name="Schmutz J."/>
            <person name="Larimer F."/>
            <person name="Land M."/>
            <person name="Lykidis A."/>
            <person name="Richardson P."/>
        </authorList>
    </citation>
    <scope>NUCLEOTIDE SEQUENCE</scope>
    <source>
        <strain evidence="4">YX</strain>
    </source>
</reference>
<dbReference type="Gene3D" id="3.30.565.10">
    <property type="entry name" value="Histidine kinase-like ATPase, C-terminal domain"/>
    <property type="match status" value="1"/>
</dbReference>
<organism evidence="4">
    <name type="scientific">Thermobifida fusca (strain YX)</name>
    <dbReference type="NCBI Taxonomy" id="269800"/>
    <lineage>
        <taxon>Bacteria</taxon>
        <taxon>Bacillati</taxon>
        <taxon>Actinomycetota</taxon>
        <taxon>Actinomycetes</taxon>
        <taxon>Streptosporangiales</taxon>
        <taxon>Nocardiopsidaceae</taxon>
        <taxon>Thermobifida</taxon>
    </lineage>
</organism>
<dbReference type="eggNOG" id="COG3920">
    <property type="taxonomic scope" value="Bacteria"/>
</dbReference>
<dbReference type="SUPFAM" id="SSF55874">
    <property type="entry name" value="ATPase domain of HSP90 chaperone/DNA topoisomerase II/histidine kinase"/>
    <property type="match status" value="1"/>
</dbReference>
<evidence type="ECO:0000259" key="3">
    <source>
        <dbReference type="Pfam" id="PF13581"/>
    </source>
</evidence>
<dbReference type="RefSeq" id="WP_011292730.1">
    <property type="nucleotide sequence ID" value="NC_007333.1"/>
</dbReference>
<proteinExistence type="predicted"/>
<keyword evidence="1" id="KW-0418">Kinase</keyword>
<dbReference type="InterPro" id="IPR003594">
    <property type="entry name" value="HATPase_dom"/>
</dbReference>
<dbReference type="EMBL" id="CP000088">
    <property type="protein sequence ID" value="AAZ56340.1"/>
    <property type="molecule type" value="Genomic_DNA"/>
</dbReference>
<dbReference type="AlphaFoldDB" id="Q47MI0"/>
<dbReference type="STRING" id="269800.Tfu_2307"/>
<sequence>MTGHSSQRFVKRTPGQEAAPTPTLVAAERAWWLTPLRNGLSRWNSYPGTASYDSLLWSLAPDYGAVKLARELAMAALREWGMVRYASDVELVVSELVTNALRHAVPRIGKEQENIIQLSVMRRGAEFICAVRDSSDLIPQRREPDFMAETGRGLQLISCFSRRWGVVPTVAGGKFVWALFG</sequence>
<dbReference type="Pfam" id="PF13581">
    <property type="entry name" value="HATPase_c_2"/>
    <property type="match status" value="1"/>
</dbReference>
<dbReference type="PANTHER" id="PTHR35526">
    <property type="entry name" value="ANTI-SIGMA-F FACTOR RSBW-RELATED"/>
    <property type="match status" value="1"/>
</dbReference>
<keyword evidence="1" id="KW-0808">Transferase</keyword>